<keyword evidence="1 2" id="KW-0597">Phosphoprotein</keyword>
<comment type="caution">
    <text evidence="4">The sequence shown here is derived from an EMBL/GenBank/DDBJ whole genome shotgun (WGS) entry which is preliminary data.</text>
</comment>
<dbReference type="AlphaFoldDB" id="A0A366H0T0"/>
<dbReference type="PROSITE" id="PS50110">
    <property type="entry name" value="RESPONSE_REGULATORY"/>
    <property type="match status" value="1"/>
</dbReference>
<evidence type="ECO:0000256" key="1">
    <source>
        <dbReference type="ARBA" id="ARBA00022553"/>
    </source>
</evidence>
<reference evidence="4 5" key="1">
    <citation type="submission" date="2018-06" db="EMBL/GenBank/DDBJ databases">
        <title>Genomic Encyclopedia of Type Strains, Phase IV (KMG-IV): sequencing the most valuable type-strain genomes for metagenomic binning, comparative biology and taxonomic classification.</title>
        <authorList>
            <person name="Goeker M."/>
        </authorList>
    </citation>
    <scope>NUCLEOTIDE SEQUENCE [LARGE SCALE GENOMIC DNA]</scope>
    <source>
        <strain evidence="4 5">DSM 25532</strain>
    </source>
</reference>
<protein>
    <submittedName>
        <fullName evidence="4">Response regulator receiver domain-containing protein</fullName>
    </submittedName>
</protein>
<name>A0A366H0T0_9BACT</name>
<keyword evidence="5" id="KW-1185">Reference proteome</keyword>
<dbReference type="Pfam" id="PF00072">
    <property type="entry name" value="Response_reg"/>
    <property type="match status" value="1"/>
</dbReference>
<dbReference type="GO" id="GO:0000160">
    <property type="term" value="P:phosphorelay signal transduction system"/>
    <property type="evidence" value="ECO:0007669"/>
    <property type="project" value="InterPro"/>
</dbReference>
<evidence type="ECO:0000313" key="5">
    <source>
        <dbReference type="Proteomes" id="UP000253426"/>
    </source>
</evidence>
<organism evidence="4 5">
    <name type="scientific">Roseimicrobium gellanilyticum</name>
    <dbReference type="NCBI Taxonomy" id="748857"/>
    <lineage>
        <taxon>Bacteria</taxon>
        <taxon>Pseudomonadati</taxon>
        <taxon>Verrucomicrobiota</taxon>
        <taxon>Verrucomicrobiia</taxon>
        <taxon>Verrucomicrobiales</taxon>
        <taxon>Verrucomicrobiaceae</taxon>
        <taxon>Roseimicrobium</taxon>
    </lineage>
</organism>
<evidence type="ECO:0000259" key="3">
    <source>
        <dbReference type="PROSITE" id="PS50110"/>
    </source>
</evidence>
<feature type="modified residue" description="4-aspartylphosphate" evidence="2">
    <location>
        <position position="56"/>
    </location>
</feature>
<sequence>MMATAHRIVIVEDDPGMSQAVERLLGAAGYPAISFANAESFLEASPTEQFCCYVFDIRLTGMSGLDLAERLHQSGDLTPFILMTAHDDEARQSHPAMARASALFTKPFSGREFVAAIRGAALPEATGRSP</sequence>
<dbReference type="RefSeq" id="WP_113962341.1">
    <property type="nucleotide sequence ID" value="NZ_QNRR01000022.1"/>
</dbReference>
<dbReference type="Gene3D" id="3.40.50.2300">
    <property type="match status" value="1"/>
</dbReference>
<gene>
    <name evidence="4" type="ORF">DES53_12212</name>
</gene>
<dbReference type="Proteomes" id="UP000253426">
    <property type="component" value="Unassembled WGS sequence"/>
</dbReference>
<dbReference type="InterPro" id="IPR011006">
    <property type="entry name" value="CheY-like_superfamily"/>
</dbReference>
<dbReference type="OrthoDB" id="199824at2"/>
<dbReference type="PANTHER" id="PTHR44591:SF25">
    <property type="entry name" value="CHEMOTAXIS TWO-COMPONENT RESPONSE REGULATOR"/>
    <property type="match status" value="1"/>
</dbReference>
<dbReference type="InterPro" id="IPR050595">
    <property type="entry name" value="Bact_response_regulator"/>
</dbReference>
<dbReference type="EMBL" id="QNRR01000022">
    <property type="protein sequence ID" value="RBP35345.1"/>
    <property type="molecule type" value="Genomic_DNA"/>
</dbReference>
<dbReference type="InterPro" id="IPR001789">
    <property type="entry name" value="Sig_transdc_resp-reg_receiver"/>
</dbReference>
<dbReference type="SUPFAM" id="SSF52172">
    <property type="entry name" value="CheY-like"/>
    <property type="match status" value="1"/>
</dbReference>
<dbReference type="PANTHER" id="PTHR44591">
    <property type="entry name" value="STRESS RESPONSE REGULATOR PROTEIN 1"/>
    <property type="match status" value="1"/>
</dbReference>
<proteinExistence type="predicted"/>
<evidence type="ECO:0000313" key="4">
    <source>
        <dbReference type="EMBL" id="RBP35345.1"/>
    </source>
</evidence>
<accession>A0A366H0T0</accession>
<feature type="domain" description="Response regulatory" evidence="3">
    <location>
        <begin position="7"/>
        <end position="121"/>
    </location>
</feature>
<dbReference type="SMART" id="SM00448">
    <property type="entry name" value="REC"/>
    <property type="match status" value="1"/>
</dbReference>
<evidence type="ECO:0000256" key="2">
    <source>
        <dbReference type="PROSITE-ProRule" id="PRU00169"/>
    </source>
</evidence>